<organism evidence="5 6">
    <name type="scientific">Penicillium capsulatum</name>
    <dbReference type="NCBI Taxonomy" id="69766"/>
    <lineage>
        <taxon>Eukaryota</taxon>
        <taxon>Fungi</taxon>
        <taxon>Dikarya</taxon>
        <taxon>Ascomycota</taxon>
        <taxon>Pezizomycotina</taxon>
        <taxon>Eurotiomycetes</taxon>
        <taxon>Eurotiomycetidae</taxon>
        <taxon>Eurotiales</taxon>
        <taxon>Aspergillaceae</taxon>
        <taxon>Penicillium</taxon>
    </lineage>
</organism>
<dbReference type="GO" id="GO:0005763">
    <property type="term" value="C:mitochondrial small ribosomal subunit"/>
    <property type="evidence" value="ECO:0007669"/>
    <property type="project" value="TreeGrafter"/>
</dbReference>
<dbReference type="GO" id="GO:0003735">
    <property type="term" value="F:structural constituent of ribosome"/>
    <property type="evidence" value="ECO:0007669"/>
    <property type="project" value="InterPro"/>
</dbReference>
<keyword evidence="6" id="KW-1185">Reference proteome</keyword>
<evidence type="ECO:0000256" key="3">
    <source>
        <dbReference type="ARBA" id="ARBA00023274"/>
    </source>
</evidence>
<keyword evidence="3" id="KW-0687">Ribonucleoprotein</keyword>
<feature type="region of interest" description="Disordered" evidence="4">
    <location>
        <begin position="1"/>
        <end position="72"/>
    </location>
</feature>
<dbReference type="AlphaFoldDB" id="A0A9W9LRU1"/>
<name>A0A9W9LRU1_9EURO</name>
<comment type="caution">
    <text evidence="5">The sequence shown here is derived from an EMBL/GenBank/DDBJ whole genome shotgun (WGS) entry which is preliminary data.</text>
</comment>
<evidence type="ECO:0000256" key="1">
    <source>
        <dbReference type="ARBA" id="ARBA00006640"/>
    </source>
</evidence>
<evidence type="ECO:0000256" key="2">
    <source>
        <dbReference type="ARBA" id="ARBA00022980"/>
    </source>
</evidence>
<dbReference type="OrthoDB" id="2501249at2759"/>
<proteinExistence type="inferred from homology"/>
<keyword evidence="2" id="KW-0689">Ribosomal protein</keyword>
<dbReference type="PANTHER" id="PTHR41237">
    <property type="entry name" value="37S RIBOSOMAL PROTEIN MRP21, MITOCHONDRIAL"/>
    <property type="match status" value="1"/>
</dbReference>
<accession>A0A9W9LRU1</accession>
<dbReference type="Proteomes" id="UP001146351">
    <property type="component" value="Unassembled WGS sequence"/>
</dbReference>
<dbReference type="InterPro" id="IPR052837">
    <property type="entry name" value="Mitoribosomal_bS21"/>
</dbReference>
<evidence type="ECO:0000256" key="4">
    <source>
        <dbReference type="SAM" id="MobiDB-lite"/>
    </source>
</evidence>
<evidence type="ECO:0008006" key="7">
    <source>
        <dbReference type="Google" id="ProtNLM"/>
    </source>
</evidence>
<reference evidence="5" key="1">
    <citation type="submission" date="2022-11" db="EMBL/GenBank/DDBJ databases">
        <authorList>
            <person name="Petersen C."/>
        </authorList>
    </citation>
    <scope>NUCLEOTIDE SEQUENCE</scope>
    <source>
        <strain evidence="5">IBT 21917</strain>
    </source>
</reference>
<comment type="similarity">
    <text evidence="1">Belongs to the bacterial ribosomal protein bS21 family.</text>
</comment>
<gene>
    <name evidence="5" type="ORF">N7492_005131</name>
</gene>
<sequence length="218" mass="24107">METRSLTRALRASPASMLLSSRQMPRMQSPILTTLRYNSTKSSIQTPPVPTATKSQSNAAESTPTTSAPAETKDFDALLDKLDLGNRANAGAAPTPVVRPNFAGNVARSVSAGSGAYSRRDQTASQLASRKLELKLGPTLGRQVQVEPERGLDLASAIRSLGATVSTNKIRQQARDQKFHMRKGAVRKEQRRQRWRKLFRFSFQETVKKIQRMQAQGW</sequence>
<feature type="compositionally biased region" description="Polar residues" evidence="4">
    <location>
        <begin position="30"/>
        <end position="58"/>
    </location>
</feature>
<evidence type="ECO:0000313" key="6">
    <source>
        <dbReference type="Proteomes" id="UP001146351"/>
    </source>
</evidence>
<dbReference type="GO" id="GO:0070124">
    <property type="term" value="P:mitochondrial translational initiation"/>
    <property type="evidence" value="ECO:0007669"/>
    <property type="project" value="TreeGrafter"/>
</dbReference>
<dbReference type="EMBL" id="JAPQKO010000003">
    <property type="protein sequence ID" value="KAJ5172538.1"/>
    <property type="molecule type" value="Genomic_DNA"/>
</dbReference>
<dbReference type="InterPro" id="IPR001911">
    <property type="entry name" value="Ribosomal_bS21"/>
</dbReference>
<protein>
    <recommendedName>
        <fullName evidence="7">Ribosomal protein S21</fullName>
    </recommendedName>
</protein>
<feature type="compositionally biased region" description="Low complexity" evidence="4">
    <location>
        <begin position="59"/>
        <end position="70"/>
    </location>
</feature>
<evidence type="ECO:0000313" key="5">
    <source>
        <dbReference type="EMBL" id="KAJ5172538.1"/>
    </source>
</evidence>
<reference evidence="5" key="2">
    <citation type="journal article" date="2023" name="IMA Fungus">
        <title>Comparative genomic study of the Penicillium genus elucidates a diverse pangenome and 15 lateral gene transfer events.</title>
        <authorList>
            <person name="Petersen C."/>
            <person name="Sorensen T."/>
            <person name="Nielsen M.R."/>
            <person name="Sondergaard T.E."/>
            <person name="Sorensen J.L."/>
            <person name="Fitzpatrick D.A."/>
            <person name="Frisvad J.C."/>
            <person name="Nielsen K.L."/>
        </authorList>
    </citation>
    <scope>NUCLEOTIDE SEQUENCE</scope>
    <source>
        <strain evidence="5">IBT 21917</strain>
    </source>
</reference>
<dbReference type="Pfam" id="PF01165">
    <property type="entry name" value="Ribosomal_S21"/>
    <property type="match status" value="1"/>
</dbReference>
<dbReference type="PANTHER" id="PTHR41237:SF1">
    <property type="entry name" value="SMALL RIBOSOMAL SUBUNIT PROTEIN BS21M"/>
    <property type="match status" value="1"/>
</dbReference>